<dbReference type="RefSeq" id="WP_181320543.1">
    <property type="nucleotide sequence ID" value="NZ_PYAX01000012.1"/>
</dbReference>
<reference evidence="2 3" key="1">
    <citation type="submission" date="2018-03" db="EMBL/GenBank/DDBJ databases">
        <title>Genomic Encyclopedia of Type Strains, Phase III (KMG-III): the genomes of soil and plant-associated and newly described type strains.</title>
        <authorList>
            <person name="Whitman W."/>
        </authorList>
    </citation>
    <scope>NUCLEOTIDE SEQUENCE [LARGE SCALE GENOMIC DNA]</scope>
    <source>
        <strain evidence="2 3">CGMCC 4.7097</strain>
    </source>
</reference>
<evidence type="ECO:0000313" key="3">
    <source>
        <dbReference type="Proteomes" id="UP000241118"/>
    </source>
</evidence>
<organism evidence="2 3">
    <name type="scientific">Saccharothrix carnea</name>
    <dbReference type="NCBI Taxonomy" id="1280637"/>
    <lineage>
        <taxon>Bacteria</taxon>
        <taxon>Bacillati</taxon>
        <taxon>Actinomycetota</taxon>
        <taxon>Actinomycetes</taxon>
        <taxon>Pseudonocardiales</taxon>
        <taxon>Pseudonocardiaceae</taxon>
        <taxon>Saccharothrix</taxon>
    </lineage>
</organism>
<accession>A0A2P8I2N1</accession>
<proteinExistence type="predicted"/>
<gene>
    <name evidence="2" type="ORF">B0I31_112182</name>
</gene>
<evidence type="ECO:0000256" key="1">
    <source>
        <dbReference type="SAM" id="MobiDB-lite"/>
    </source>
</evidence>
<dbReference type="AlphaFoldDB" id="A0A2P8I2N1"/>
<name>A0A2P8I2N1_SACCR</name>
<sequence>TTRTGDDGYAPNTPDSHRTGHTDADGARDRGKDDSWKNEPGKDSKKTPLDKIASNDYLKEHYYLRQRKDGDWELVTRSPGTDRWDPPTNVKALDLEVPEGWTPPKDRDLSQLDLDEVEVKFKDDRPPAEPATYHDNVRDVRGTLDQDTVDRHQDLIDDRRRAIDEAKATEGTDDYAPAQHQATKLGEELGETSGRHYLDDVYGDVDRVDAQLAGSGRFDIVAELPDGRHAVVEAKGPSASVGEAKALDGTYVEQGHDKYWDKKLHDMKTATLSGEAEENMRKRLADQGMSPDDIDRAVDDHLAKLDSDRELAKILERARDPQVLADHLRGRAGVSEHDIDDFLRNRHGDDVAGMSPEEFQNFKRTEGYNEFFKNHIDELAKSDNKADRDLAGQLERTRTHGMVEYTLVTAKVRVENGREVYDGYVAQQFLMGWQRDITPAS</sequence>
<dbReference type="InterPro" id="IPR049762">
    <property type="entry name" value="PoNe_dom"/>
</dbReference>
<dbReference type="EMBL" id="PYAX01000012">
    <property type="protein sequence ID" value="PSL52713.1"/>
    <property type="molecule type" value="Genomic_DNA"/>
</dbReference>
<feature type="compositionally biased region" description="Basic and acidic residues" evidence="1">
    <location>
        <begin position="15"/>
        <end position="49"/>
    </location>
</feature>
<feature type="non-terminal residue" evidence="2">
    <location>
        <position position="1"/>
    </location>
</feature>
<keyword evidence="3" id="KW-1185">Reference proteome</keyword>
<dbReference type="Proteomes" id="UP000241118">
    <property type="component" value="Unassembled WGS sequence"/>
</dbReference>
<feature type="region of interest" description="Disordered" evidence="1">
    <location>
        <begin position="123"/>
        <end position="155"/>
    </location>
</feature>
<comment type="caution">
    <text evidence="2">The sequence shown here is derived from an EMBL/GenBank/DDBJ whole genome shotgun (WGS) entry which is preliminary data.</text>
</comment>
<dbReference type="CDD" id="cd20739">
    <property type="entry name" value="PoNe_DUF637"/>
    <property type="match status" value="1"/>
</dbReference>
<feature type="compositionally biased region" description="Basic and acidic residues" evidence="1">
    <location>
        <begin position="135"/>
        <end position="155"/>
    </location>
</feature>
<feature type="region of interest" description="Disordered" evidence="1">
    <location>
        <begin position="1"/>
        <end position="57"/>
    </location>
</feature>
<protein>
    <submittedName>
        <fullName evidence="2">Uncharacterized protein</fullName>
    </submittedName>
</protein>
<evidence type="ECO:0000313" key="2">
    <source>
        <dbReference type="EMBL" id="PSL52713.1"/>
    </source>
</evidence>